<proteinExistence type="predicted"/>
<reference evidence="1" key="1">
    <citation type="submission" date="2020-05" db="EMBL/GenBank/DDBJ databases">
        <title>Large-scale comparative analyses of tick genomes elucidate their genetic diversity and vector capacities.</title>
        <authorList>
            <person name="Jia N."/>
            <person name="Wang J."/>
            <person name="Shi W."/>
            <person name="Du L."/>
            <person name="Sun Y."/>
            <person name="Zhan W."/>
            <person name="Jiang J."/>
            <person name="Wang Q."/>
            <person name="Zhang B."/>
            <person name="Ji P."/>
            <person name="Sakyi L.B."/>
            <person name="Cui X."/>
            <person name="Yuan T."/>
            <person name="Jiang B."/>
            <person name="Yang W."/>
            <person name="Lam T.T.-Y."/>
            <person name="Chang Q."/>
            <person name="Ding S."/>
            <person name="Wang X."/>
            <person name="Zhu J."/>
            <person name="Ruan X."/>
            <person name="Zhao L."/>
            <person name="Wei J."/>
            <person name="Que T."/>
            <person name="Du C."/>
            <person name="Cheng J."/>
            <person name="Dai P."/>
            <person name="Han X."/>
            <person name="Huang E."/>
            <person name="Gao Y."/>
            <person name="Liu J."/>
            <person name="Shao H."/>
            <person name="Ye R."/>
            <person name="Li L."/>
            <person name="Wei W."/>
            <person name="Wang X."/>
            <person name="Wang C."/>
            <person name="Yang T."/>
            <person name="Huo Q."/>
            <person name="Li W."/>
            <person name="Guo W."/>
            <person name="Chen H."/>
            <person name="Zhou L."/>
            <person name="Ni X."/>
            <person name="Tian J."/>
            <person name="Zhou Y."/>
            <person name="Sheng Y."/>
            <person name="Liu T."/>
            <person name="Pan Y."/>
            <person name="Xia L."/>
            <person name="Li J."/>
            <person name="Zhao F."/>
            <person name="Cao W."/>
        </authorList>
    </citation>
    <scope>NUCLEOTIDE SEQUENCE</scope>
    <source>
        <strain evidence="1">Hyas-2018</strain>
    </source>
</reference>
<comment type="caution">
    <text evidence="1">The sequence shown here is derived from an EMBL/GenBank/DDBJ whole genome shotgun (WGS) entry which is preliminary data.</text>
</comment>
<evidence type="ECO:0000313" key="1">
    <source>
        <dbReference type="EMBL" id="KAH6931078.1"/>
    </source>
</evidence>
<organism evidence="1 2">
    <name type="scientific">Hyalomma asiaticum</name>
    <name type="common">Tick</name>
    <dbReference type="NCBI Taxonomy" id="266040"/>
    <lineage>
        <taxon>Eukaryota</taxon>
        <taxon>Metazoa</taxon>
        <taxon>Ecdysozoa</taxon>
        <taxon>Arthropoda</taxon>
        <taxon>Chelicerata</taxon>
        <taxon>Arachnida</taxon>
        <taxon>Acari</taxon>
        <taxon>Parasitiformes</taxon>
        <taxon>Ixodida</taxon>
        <taxon>Ixodoidea</taxon>
        <taxon>Ixodidae</taxon>
        <taxon>Hyalomminae</taxon>
        <taxon>Hyalomma</taxon>
    </lineage>
</organism>
<name>A0ACB7S886_HYAAI</name>
<sequence>MPSVGVKDVDQQAFVRALSAFLKKSGKLKVPDWVDVVKTAIYKELAPYDEDWFYTRCASVARHLYMRSPSGVKSMRKIYGGRYRRGVRPSHFCPASASVARKALQALEQLKLVEQDPSGGRKLTSQGRKDLDRIAAQIKMKTSASAKAVGVFAATLMATVLLLILPQGEGQKSRGSDITDPLFIWRSALTVLLGMCALASPMIMIKVHWSVPVQARSLNRLNNIIRRRTVGIQTSEEQL</sequence>
<dbReference type="Proteomes" id="UP000821845">
    <property type="component" value="Chromosome 5"/>
</dbReference>
<protein>
    <submittedName>
        <fullName evidence="1">Uncharacterized protein</fullName>
    </submittedName>
</protein>
<keyword evidence="2" id="KW-1185">Reference proteome</keyword>
<dbReference type="EMBL" id="CM023485">
    <property type="protein sequence ID" value="KAH6931078.1"/>
    <property type="molecule type" value="Genomic_DNA"/>
</dbReference>
<gene>
    <name evidence="1" type="ORF">HPB50_022055</name>
</gene>
<evidence type="ECO:0000313" key="2">
    <source>
        <dbReference type="Proteomes" id="UP000821845"/>
    </source>
</evidence>
<accession>A0ACB7S886</accession>